<keyword evidence="1" id="KW-0812">Transmembrane</keyword>
<dbReference type="Pfam" id="PF04304">
    <property type="entry name" value="DUF454"/>
    <property type="match status" value="1"/>
</dbReference>
<dbReference type="PANTHER" id="PTHR35813">
    <property type="entry name" value="INNER MEMBRANE PROTEIN YBAN"/>
    <property type="match status" value="1"/>
</dbReference>
<dbReference type="InterPro" id="IPR007401">
    <property type="entry name" value="DUF454"/>
</dbReference>
<dbReference type="Proteomes" id="UP000253975">
    <property type="component" value="Unassembled WGS sequence"/>
</dbReference>
<keyword evidence="1" id="KW-1133">Transmembrane helix</keyword>
<accession>A0A369LF57</accession>
<name>A0A369LF57_9ACTN</name>
<feature type="transmembrane region" description="Helical" evidence="1">
    <location>
        <begin position="50"/>
        <end position="71"/>
    </location>
</feature>
<feature type="transmembrane region" description="Helical" evidence="1">
    <location>
        <begin position="143"/>
        <end position="162"/>
    </location>
</feature>
<reference evidence="2 3" key="1">
    <citation type="journal article" date="2018" name="Elife">
        <title>Discovery and characterization of a prevalent human gut bacterial enzyme sufficient for the inactivation of a family of plant toxins.</title>
        <authorList>
            <person name="Koppel N."/>
            <person name="Bisanz J.E."/>
            <person name="Pandelia M.E."/>
            <person name="Turnbaugh P.J."/>
            <person name="Balskus E.P."/>
        </authorList>
    </citation>
    <scope>NUCLEOTIDE SEQUENCE [LARGE SCALE GENOMIC DNA]</scope>
    <source>
        <strain evidence="2 3">OB21 GAM31</strain>
    </source>
</reference>
<dbReference type="PANTHER" id="PTHR35813:SF1">
    <property type="entry name" value="INNER MEMBRANE PROTEIN YBAN"/>
    <property type="match status" value="1"/>
</dbReference>
<comment type="caution">
    <text evidence="2">The sequence shown here is derived from an EMBL/GenBank/DDBJ whole genome shotgun (WGS) entry which is preliminary data.</text>
</comment>
<protein>
    <submittedName>
        <fullName evidence="2">DUF454 domain-containing protein</fullName>
    </submittedName>
</protein>
<dbReference type="RefSeq" id="WP_114615764.1">
    <property type="nucleotide sequence ID" value="NZ_PPTO01000010.1"/>
</dbReference>
<evidence type="ECO:0000256" key="1">
    <source>
        <dbReference type="SAM" id="Phobius"/>
    </source>
</evidence>
<sequence>MTFEAKADIDEGVPQRAEQGGLNTMLETATTRQSEEAVDAAGSPMTLKRIVLMTLGFISFGAGVVGIFVPLLPTTEFIVLSAFLFAKSSPRFHNWVLNTKVYRGYVEPFLGKKGASMKVKTRIALSSAIVLLVSAILMKRWYVYLILGCLMAAILYVVFVRVPTTEE</sequence>
<keyword evidence="1" id="KW-0472">Membrane</keyword>
<proteinExistence type="predicted"/>
<dbReference type="AlphaFoldDB" id="A0A369LF57"/>
<gene>
    <name evidence="2" type="ORF">C1881_06735</name>
</gene>
<evidence type="ECO:0000313" key="2">
    <source>
        <dbReference type="EMBL" id="RDB57960.1"/>
    </source>
</evidence>
<organism evidence="2 3">
    <name type="scientific">Slackia isoflavoniconvertens</name>
    <dbReference type="NCBI Taxonomy" id="572010"/>
    <lineage>
        <taxon>Bacteria</taxon>
        <taxon>Bacillati</taxon>
        <taxon>Actinomycetota</taxon>
        <taxon>Coriobacteriia</taxon>
        <taxon>Eggerthellales</taxon>
        <taxon>Eggerthellaceae</taxon>
        <taxon>Slackia</taxon>
    </lineage>
</organism>
<evidence type="ECO:0000313" key="3">
    <source>
        <dbReference type="Proteomes" id="UP000253975"/>
    </source>
</evidence>
<dbReference type="EMBL" id="PPTO01000010">
    <property type="protein sequence ID" value="RDB57960.1"/>
    <property type="molecule type" value="Genomic_DNA"/>
</dbReference>
<dbReference type="GO" id="GO:0005886">
    <property type="term" value="C:plasma membrane"/>
    <property type="evidence" value="ECO:0007669"/>
    <property type="project" value="TreeGrafter"/>
</dbReference>